<gene>
    <name evidence="1" type="ORF">BA011_29880</name>
</gene>
<dbReference type="EMBL" id="CP016287">
    <property type="protein sequence ID" value="ANP89895.1"/>
    <property type="molecule type" value="Genomic_DNA"/>
</dbReference>
<keyword evidence="1" id="KW-0614">Plasmid</keyword>
<geneLocation type="plasmid" evidence="1 2">
    <name>unnamed1</name>
</geneLocation>
<proteinExistence type="predicted"/>
<protein>
    <submittedName>
        <fullName evidence="1">Uncharacterized protein</fullName>
    </submittedName>
</protein>
<dbReference type="Proteomes" id="UP000092691">
    <property type="component" value="Plasmid unnamed1"/>
</dbReference>
<evidence type="ECO:0000313" key="1">
    <source>
        <dbReference type="EMBL" id="ANP89895.1"/>
    </source>
</evidence>
<reference evidence="1 2" key="1">
    <citation type="submission" date="2016-06" db="EMBL/GenBank/DDBJ databases">
        <title>Microsymbionts genomes from the relict species Vavilovia formosa.</title>
        <authorList>
            <person name="Chirak E."/>
            <person name="Kimeklis A."/>
            <person name="Andronov E."/>
        </authorList>
    </citation>
    <scope>NUCLEOTIDE SEQUENCE [LARGE SCALE GENOMIC DNA]</scope>
    <source>
        <strain evidence="1 2">Vaf10</strain>
        <plasmid evidence="2">Plasmid unnamed1</plasmid>
    </source>
</reference>
<evidence type="ECO:0000313" key="2">
    <source>
        <dbReference type="Proteomes" id="UP000092691"/>
    </source>
</evidence>
<sequence>MQACLTSFFIVEELQCSVVSAPAHPFTEMQAPMFCSPQLLPRFEMNPSAPRHANADDLSSAKGAGMVVAVAL</sequence>
<accession>A0A1B1CJF5</accession>
<name>A0A1B1CJF5_RHILE</name>
<organism evidence="1 2">
    <name type="scientific">Rhizobium leguminosarum</name>
    <dbReference type="NCBI Taxonomy" id="384"/>
    <lineage>
        <taxon>Bacteria</taxon>
        <taxon>Pseudomonadati</taxon>
        <taxon>Pseudomonadota</taxon>
        <taxon>Alphaproteobacteria</taxon>
        <taxon>Hyphomicrobiales</taxon>
        <taxon>Rhizobiaceae</taxon>
        <taxon>Rhizobium/Agrobacterium group</taxon>
        <taxon>Rhizobium</taxon>
    </lineage>
</organism>
<dbReference type="AlphaFoldDB" id="A0A1B1CJF5"/>